<name>A0A3M7MAT5_9PLEO</name>
<accession>A0A3M7MAT5</accession>
<reference evidence="3 4" key="1">
    <citation type="journal article" date="2014" name="PLoS ONE">
        <title>De novo Genome Assembly of the Fungal Plant Pathogen Pyrenophora semeniperda.</title>
        <authorList>
            <person name="Soliai M.M."/>
            <person name="Meyer S.E."/>
            <person name="Udall J.A."/>
            <person name="Elzinga D.E."/>
            <person name="Hermansen R.A."/>
            <person name="Bodily P.M."/>
            <person name="Hart A.A."/>
            <person name="Coleman C.E."/>
        </authorList>
    </citation>
    <scope>NUCLEOTIDE SEQUENCE [LARGE SCALE GENOMIC DNA]</scope>
    <source>
        <strain evidence="3 4">CCB06</strain>
        <tissue evidence="3">Mycelium</tissue>
    </source>
</reference>
<dbReference type="AlphaFoldDB" id="A0A3M7MAT5"/>
<gene>
    <name evidence="3" type="ORF">GMOD_00006620</name>
</gene>
<evidence type="ECO:0000313" key="3">
    <source>
        <dbReference type="EMBL" id="RMZ71500.1"/>
    </source>
</evidence>
<keyword evidence="1" id="KW-0175">Coiled coil</keyword>
<proteinExistence type="predicted"/>
<feature type="coiled-coil region" evidence="1">
    <location>
        <begin position="311"/>
        <end position="352"/>
    </location>
</feature>
<keyword evidence="4" id="KW-1185">Reference proteome</keyword>
<dbReference type="OrthoDB" id="3692530at2759"/>
<dbReference type="Proteomes" id="UP000265663">
    <property type="component" value="Unassembled WGS sequence"/>
</dbReference>
<sequence length="386" mass="43814">MTTTSYLSAEYSNCTAIHSVAWCIKSIAYATIANSVCADELPTSGELKLFRMRIESGPNRFTYITPLDNFSNPLEIFLPPPGPYFDEFILDEYFGEHAFDLHTNGKVTQCLACWRPKHVDSHKQCREQCRVCKMEDHKGGICPRIYARAAWWDKRGYTPTRNTCLRPNFKALTYLVKAGILHSISQVVQPIRVNQNHPLVKEFYRGGPQPQYTPGKVTWPILTYGRRQQEGPRQQREQEHRPAVVGISTTYPAPPVPNTIGRLVEIAAERIQDPTEPRHDVTEPDHDAAELPAPKGSAAQEIRTTTPHQSREYLSLKVEEQGREIERLKKQLEDAQAAVADAQATIAEKDAQILELRGATNTTVRKRVRFAVWPDAQDWRGSGQRR</sequence>
<evidence type="ECO:0000256" key="2">
    <source>
        <dbReference type="SAM" id="MobiDB-lite"/>
    </source>
</evidence>
<evidence type="ECO:0000313" key="4">
    <source>
        <dbReference type="Proteomes" id="UP000265663"/>
    </source>
</evidence>
<feature type="compositionally biased region" description="Basic and acidic residues" evidence="2">
    <location>
        <begin position="271"/>
        <end position="289"/>
    </location>
</feature>
<dbReference type="EMBL" id="KE747827">
    <property type="protein sequence ID" value="RMZ71500.1"/>
    <property type="molecule type" value="Genomic_DNA"/>
</dbReference>
<organism evidence="3 4">
    <name type="scientific">Pyrenophora seminiperda CCB06</name>
    <dbReference type="NCBI Taxonomy" id="1302712"/>
    <lineage>
        <taxon>Eukaryota</taxon>
        <taxon>Fungi</taxon>
        <taxon>Dikarya</taxon>
        <taxon>Ascomycota</taxon>
        <taxon>Pezizomycotina</taxon>
        <taxon>Dothideomycetes</taxon>
        <taxon>Pleosporomycetidae</taxon>
        <taxon>Pleosporales</taxon>
        <taxon>Pleosporineae</taxon>
        <taxon>Pleosporaceae</taxon>
        <taxon>Pyrenophora</taxon>
    </lineage>
</organism>
<feature type="region of interest" description="Disordered" evidence="2">
    <location>
        <begin position="271"/>
        <end position="310"/>
    </location>
</feature>
<protein>
    <submittedName>
        <fullName evidence="3">Uncharacterized protein</fullName>
    </submittedName>
</protein>
<evidence type="ECO:0000256" key="1">
    <source>
        <dbReference type="SAM" id="Coils"/>
    </source>
</evidence>